<feature type="transmembrane region" description="Helical" evidence="1">
    <location>
        <begin position="49"/>
        <end position="69"/>
    </location>
</feature>
<dbReference type="RefSeq" id="WP_201356429.1">
    <property type="nucleotide sequence ID" value="NZ_AP014545.1"/>
</dbReference>
<proteinExistence type="predicted"/>
<dbReference type="AlphaFoldDB" id="A0A7R6SSH0"/>
<keyword evidence="3" id="KW-1185">Reference proteome</keyword>
<organism evidence="2 3">
    <name type="scientific">Amphritea japonica ATCC BAA-1530</name>
    <dbReference type="NCBI Taxonomy" id="1278309"/>
    <lineage>
        <taxon>Bacteria</taxon>
        <taxon>Pseudomonadati</taxon>
        <taxon>Pseudomonadota</taxon>
        <taxon>Gammaproteobacteria</taxon>
        <taxon>Oceanospirillales</taxon>
        <taxon>Oceanospirillaceae</taxon>
        <taxon>Amphritea</taxon>
    </lineage>
</organism>
<keyword evidence="1" id="KW-1133">Transmembrane helix</keyword>
<name>A0A7R6SSH0_9GAMM</name>
<reference evidence="2 3" key="1">
    <citation type="journal article" date="2008" name="Int. J. Syst. Evol. Microbiol.">
        <title>Amphritea japonica sp. nov. and Amphritea balenae sp. nov., isolated from the sediment adjacent to sperm whale carcasses off Kagoshima, Japan.</title>
        <authorList>
            <person name="Miyazaki M."/>
            <person name="Nogi Y."/>
            <person name="Fujiwara Y."/>
            <person name="Kawato M."/>
            <person name="Nagahama T."/>
            <person name="Kubokawa K."/>
            <person name="Horikoshi K."/>
        </authorList>
    </citation>
    <scope>NUCLEOTIDE SEQUENCE [LARGE SCALE GENOMIC DNA]</scope>
    <source>
        <strain evidence="2 3">ATCC BAA-1530</strain>
    </source>
</reference>
<dbReference type="EMBL" id="AP014545">
    <property type="protein sequence ID" value="BBB26245.1"/>
    <property type="molecule type" value="Genomic_DNA"/>
</dbReference>
<evidence type="ECO:0000313" key="2">
    <source>
        <dbReference type="EMBL" id="BBB26245.1"/>
    </source>
</evidence>
<sequence length="72" mass="7708">MRNLAFFLGGFLFITLVALAPEAFAVTSAQNQVIADKQTADISAVLWDIYLLMVAGVCILAFGLGFIGGQQR</sequence>
<evidence type="ECO:0000313" key="3">
    <source>
        <dbReference type="Proteomes" id="UP000595663"/>
    </source>
</evidence>
<dbReference type="KEGG" id="ajp:AMJAP_1650"/>
<gene>
    <name evidence="2" type="ORF">AMJAP_1650</name>
</gene>
<keyword evidence="1" id="KW-0812">Transmembrane</keyword>
<dbReference type="Proteomes" id="UP000595663">
    <property type="component" value="Chromosome"/>
</dbReference>
<protein>
    <submittedName>
        <fullName evidence="2">Uncharacterized protein</fullName>
    </submittedName>
</protein>
<keyword evidence="1" id="KW-0472">Membrane</keyword>
<evidence type="ECO:0000256" key="1">
    <source>
        <dbReference type="SAM" id="Phobius"/>
    </source>
</evidence>
<accession>A0A7R6SSH0</accession>